<accession>A0ABD6D914</accession>
<evidence type="ECO:0000313" key="3">
    <source>
        <dbReference type="Proteomes" id="UP001597052"/>
    </source>
</evidence>
<feature type="compositionally biased region" description="Basic and acidic residues" evidence="1">
    <location>
        <begin position="71"/>
        <end position="83"/>
    </location>
</feature>
<dbReference type="Proteomes" id="UP001597052">
    <property type="component" value="Unassembled WGS sequence"/>
</dbReference>
<evidence type="ECO:0000313" key="2">
    <source>
        <dbReference type="EMBL" id="MFD1641810.1"/>
    </source>
</evidence>
<comment type="caution">
    <text evidence="2">The sequence shown here is derived from an EMBL/GenBank/DDBJ whole genome shotgun (WGS) entry which is preliminary data.</text>
</comment>
<dbReference type="AlphaFoldDB" id="A0ABD6D914"/>
<organism evidence="2 3">
    <name type="scientific">Halohasta litorea</name>
    <dbReference type="NCBI Taxonomy" id="869891"/>
    <lineage>
        <taxon>Archaea</taxon>
        <taxon>Methanobacteriati</taxon>
        <taxon>Methanobacteriota</taxon>
        <taxon>Stenosarchaea group</taxon>
        <taxon>Halobacteria</taxon>
        <taxon>Halobacteriales</taxon>
        <taxon>Haloferacaceae</taxon>
        <taxon>Halohasta</taxon>
    </lineage>
</organism>
<feature type="compositionally biased region" description="Basic residues" evidence="1">
    <location>
        <begin position="1"/>
        <end position="10"/>
    </location>
</feature>
<dbReference type="EMBL" id="JBHUDM010000002">
    <property type="protein sequence ID" value="MFD1641810.1"/>
    <property type="molecule type" value="Genomic_DNA"/>
</dbReference>
<feature type="compositionally biased region" description="Polar residues" evidence="1">
    <location>
        <begin position="46"/>
        <end position="57"/>
    </location>
</feature>
<feature type="region of interest" description="Disordered" evidence="1">
    <location>
        <begin position="1"/>
        <end position="105"/>
    </location>
</feature>
<dbReference type="RefSeq" id="WP_256395809.1">
    <property type="nucleotide sequence ID" value="NZ_JANHDJ010000002.1"/>
</dbReference>
<sequence length="140" mass="15826">MTRYNRRRKDKAHDVGDSSPGTFGDSQGTHHDRMGGGPTFDPDADNTLSEAESNQYVGTDKSNHRSTQKGESNKNPRQNRDSEVSDTNGLAGKSKQETENDSKRMEYAKRYGDSWPVTRQKRFLKEHDISASEMGWSIKE</sequence>
<evidence type="ECO:0000256" key="1">
    <source>
        <dbReference type="SAM" id="MobiDB-lite"/>
    </source>
</evidence>
<keyword evidence="3" id="KW-1185">Reference proteome</keyword>
<name>A0ABD6D914_9EURY</name>
<gene>
    <name evidence="2" type="ORF">ACFSBW_07975</name>
</gene>
<proteinExistence type="predicted"/>
<feature type="compositionally biased region" description="Basic and acidic residues" evidence="1">
    <location>
        <begin position="94"/>
        <end position="105"/>
    </location>
</feature>
<reference evidence="2 3" key="1">
    <citation type="journal article" date="2019" name="Int. J. Syst. Evol. Microbiol.">
        <title>The Global Catalogue of Microorganisms (GCM) 10K type strain sequencing project: providing services to taxonomists for standard genome sequencing and annotation.</title>
        <authorList>
            <consortium name="The Broad Institute Genomics Platform"/>
            <consortium name="The Broad Institute Genome Sequencing Center for Infectious Disease"/>
            <person name="Wu L."/>
            <person name="Ma J."/>
        </authorList>
    </citation>
    <scope>NUCLEOTIDE SEQUENCE [LARGE SCALE GENOMIC DNA]</scope>
    <source>
        <strain evidence="2 3">CGMCC 1.10593</strain>
    </source>
</reference>
<protein>
    <submittedName>
        <fullName evidence="2">Uncharacterized protein</fullName>
    </submittedName>
</protein>